<keyword evidence="2" id="KW-1133">Transmembrane helix</keyword>
<organism evidence="4 5">
    <name type="scientific">Micromonospora luteifusca</name>
    <dbReference type="NCBI Taxonomy" id="709860"/>
    <lineage>
        <taxon>Bacteria</taxon>
        <taxon>Bacillati</taxon>
        <taxon>Actinomycetota</taxon>
        <taxon>Actinomycetes</taxon>
        <taxon>Micromonosporales</taxon>
        <taxon>Micromonosporaceae</taxon>
        <taxon>Micromonospora</taxon>
    </lineage>
</organism>
<comment type="caution">
    <text evidence="4">The sequence shown here is derived from an EMBL/GenBank/DDBJ whole genome shotgun (WGS) entry which is preliminary data.</text>
</comment>
<dbReference type="Proteomes" id="UP000764837">
    <property type="component" value="Unassembled WGS sequence"/>
</dbReference>
<protein>
    <recommendedName>
        <fullName evidence="6">LysM domain-containing protein</fullName>
    </recommendedName>
</protein>
<gene>
    <name evidence="4" type="ORF">JOD64_000705</name>
</gene>
<evidence type="ECO:0000256" key="1">
    <source>
        <dbReference type="SAM" id="MobiDB-lite"/>
    </source>
</evidence>
<feature type="compositionally biased region" description="Low complexity" evidence="1">
    <location>
        <begin position="309"/>
        <end position="320"/>
    </location>
</feature>
<sequence>MLARLALVLAAVAGAVLGALSGPTAAPGAPATPAETGKYYVVGQPVNGQREHLYAIALKTLGNGNRYHEIADLNRGRRQPDDDVLTDALTVKPGWILVLPAGAKGPGVRTGPIPAVVPGAPSTEGSSAPPPRAAAHEDREIDGTLLRIGGFAITLLLVILALRVLHGGSRRTARAATGPASGPEPAVAAGPTIDPIGPRKVTDPGAAIDPGDPPEPASRPAAPGVPSVSASAATLPTTEPDPNAGTRTPGTQTAKARTPGPRTPEAGRSETPPRPVPSASGGGRPVVDVPLPEDATVEAGAPRATDPVAATTSAGAADAGRPVEPRPALPGADDQTPDVSEKLLTEDGPVSVRLSGVTPGEGRPAYAWLAEGEEPPPAIVPLVLGHRDGWRLHVDLARTPDVLTIVGPDDDCRRRAAAYARQLRGAGLGVAIVGDALGHEAVPGTRRLERFPELPAADEPRPEPYVVLCAGLPEPAAIVRQLARATQGRAVPVILGSVPAGRWSIRLDVAD</sequence>
<dbReference type="EMBL" id="JAFBBP010000001">
    <property type="protein sequence ID" value="MBM7489483.1"/>
    <property type="molecule type" value="Genomic_DNA"/>
</dbReference>
<name>A0ABS2LMT2_9ACTN</name>
<feature type="compositionally biased region" description="Low complexity" evidence="1">
    <location>
        <begin position="218"/>
        <end position="233"/>
    </location>
</feature>
<accession>A0ABS2LMT2</accession>
<dbReference type="RefSeq" id="WP_204940872.1">
    <property type="nucleotide sequence ID" value="NZ_JAFBBP010000001.1"/>
</dbReference>
<feature type="compositionally biased region" description="Polar residues" evidence="1">
    <location>
        <begin position="245"/>
        <end position="255"/>
    </location>
</feature>
<evidence type="ECO:0008006" key="6">
    <source>
        <dbReference type="Google" id="ProtNLM"/>
    </source>
</evidence>
<feature type="region of interest" description="Disordered" evidence="1">
    <location>
        <begin position="173"/>
        <end position="348"/>
    </location>
</feature>
<feature type="transmembrane region" description="Helical" evidence="2">
    <location>
        <begin position="145"/>
        <end position="165"/>
    </location>
</feature>
<keyword evidence="2" id="KW-0812">Transmembrane</keyword>
<evidence type="ECO:0000313" key="4">
    <source>
        <dbReference type="EMBL" id="MBM7489483.1"/>
    </source>
</evidence>
<evidence type="ECO:0000313" key="5">
    <source>
        <dbReference type="Proteomes" id="UP000764837"/>
    </source>
</evidence>
<keyword evidence="3" id="KW-0732">Signal</keyword>
<reference evidence="4 5" key="1">
    <citation type="submission" date="2021-01" db="EMBL/GenBank/DDBJ databases">
        <title>Sequencing the genomes of 1000 actinobacteria strains.</title>
        <authorList>
            <person name="Klenk H.-P."/>
        </authorList>
    </citation>
    <scope>NUCLEOTIDE SEQUENCE [LARGE SCALE GENOMIC DNA]</scope>
    <source>
        <strain evidence="4 5">DSM 100204</strain>
    </source>
</reference>
<keyword evidence="5" id="KW-1185">Reference proteome</keyword>
<evidence type="ECO:0000256" key="3">
    <source>
        <dbReference type="SAM" id="SignalP"/>
    </source>
</evidence>
<proteinExistence type="predicted"/>
<feature type="region of interest" description="Disordered" evidence="1">
    <location>
        <begin position="118"/>
        <end position="137"/>
    </location>
</feature>
<evidence type="ECO:0000256" key="2">
    <source>
        <dbReference type="SAM" id="Phobius"/>
    </source>
</evidence>
<feature type="chain" id="PRO_5045560332" description="LysM domain-containing protein" evidence="3">
    <location>
        <begin position="22"/>
        <end position="511"/>
    </location>
</feature>
<keyword evidence="2" id="KW-0472">Membrane</keyword>
<feature type="signal peptide" evidence="3">
    <location>
        <begin position="1"/>
        <end position="21"/>
    </location>
</feature>